<sequence length="130" mass="14964">MSAVTVAADRTALRRSVHGGHSKTFFFSGYRLYKRYDLPITTSTFEFCDLYRSPLFSFHHQTPSPSPYSSFYQIGYFYTRGPRLSDAKIKEGVFDGPQIRSLMADEKFDATMNNTELDAWLAFKDVVNNF</sequence>
<name>A0A4C1XRC2_EUMVA</name>
<organism evidence="1 2">
    <name type="scientific">Eumeta variegata</name>
    <name type="common">Bagworm moth</name>
    <name type="synonym">Eumeta japonica</name>
    <dbReference type="NCBI Taxonomy" id="151549"/>
    <lineage>
        <taxon>Eukaryota</taxon>
        <taxon>Metazoa</taxon>
        <taxon>Ecdysozoa</taxon>
        <taxon>Arthropoda</taxon>
        <taxon>Hexapoda</taxon>
        <taxon>Insecta</taxon>
        <taxon>Pterygota</taxon>
        <taxon>Neoptera</taxon>
        <taxon>Endopterygota</taxon>
        <taxon>Lepidoptera</taxon>
        <taxon>Glossata</taxon>
        <taxon>Ditrysia</taxon>
        <taxon>Tineoidea</taxon>
        <taxon>Psychidae</taxon>
        <taxon>Oiketicinae</taxon>
        <taxon>Eumeta</taxon>
    </lineage>
</organism>
<dbReference type="AlphaFoldDB" id="A0A4C1XRC2"/>
<keyword evidence="2" id="KW-1185">Reference proteome</keyword>
<evidence type="ECO:0000313" key="2">
    <source>
        <dbReference type="Proteomes" id="UP000299102"/>
    </source>
</evidence>
<proteinExistence type="predicted"/>
<reference evidence="1 2" key="1">
    <citation type="journal article" date="2019" name="Commun. Biol.">
        <title>The bagworm genome reveals a unique fibroin gene that provides high tensile strength.</title>
        <authorList>
            <person name="Kono N."/>
            <person name="Nakamura H."/>
            <person name="Ohtoshi R."/>
            <person name="Tomita M."/>
            <person name="Numata K."/>
            <person name="Arakawa K."/>
        </authorList>
    </citation>
    <scope>NUCLEOTIDE SEQUENCE [LARGE SCALE GENOMIC DNA]</scope>
</reference>
<dbReference type="OrthoDB" id="8063408at2759"/>
<comment type="caution">
    <text evidence="1">The sequence shown here is derived from an EMBL/GenBank/DDBJ whole genome shotgun (WGS) entry which is preliminary data.</text>
</comment>
<dbReference type="EMBL" id="BGZK01000947">
    <property type="protein sequence ID" value="GBP66068.1"/>
    <property type="molecule type" value="Genomic_DNA"/>
</dbReference>
<dbReference type="Proteomes" id="UP000299102">
    <property type="component" value="Unassembled WGS sequence"/>
</dbReference>
<accession>A0A4C1XRC2</accession>
<dbReference type="PANTHER" id="PTHR46114:SF2">
    <property type="entry name" value="CULLIN N-TERMINAL DOMAIN-CONTAINING PROTEIN"/>
    <property type="match status" value="1"/>
</dbReference>
<dbReference type="PANTHER" id="PTHR46114">
    <property type="entry name" value="APPLE DOMAIN-CONTAINING PROTEIN"/>
    <property type="match status" value="1"/>
</dbReference>
<evidence type="ECO:0000313" key="1">
    <source>
        <dbReference type="EMBL" id="GBP66068.1"/>
    </source>
</evidence>
<protein>
    <submittedName>
        <fullName evidence="1">Uncharacterized protein</fullName>
    </submittedName>
</protein>
<gene>
    <name evidence="1" type="ORF">EVAR_37530_1</name>
</gene>